<dbReference type="RefSeq" id="WP_378270376.1">
    <property type="nucleotide sequence ID" value="NZ_JBHUKR010000022.1"/>
</dbReference>
<comment type="caution">
    <text evidence="1">The sequence shown here is derived from an EMBL/GenBank/DDBJ whole genome shotgun (WGS) entry which is preliminary data.</text>
</comment>
<evidence type="ECO:0000313" key="2">
    <source>
        <dbReference type="Proteomes" id="UP001597417"/>
    </source>
</evidence>
<evidence type="ECO:0000313" key="1">
    <source>
        <dbReference type="EMBL" id="MFD2421666.1"/>
    </source>
</evidence>
<proteinExistence type="predicted"/>
<dbReference type="Proteomes" id="UP001597417">
    <property type="component" value="Unassembled WGS sequence"/>
</dbReference>
<dbReference type="EMBL" id="JBHUKR010000022">
    <property type="protein sequence ID" value="MFD2421666.1"/>
    <property type="molecule type" value="Genomic_DNA"/>
</dbReference>
<protein>
    <submittedName>
        <fullName evidence="1">Uncharacterized protein</fullName>
    </submittedName>
</protein>
<name>A0ABW5G3J3_9PSEU</name>
<keyword evidence="2" id="KW-1185">Reference proteome</keyword>
<gene>
    <name evidence="1" type="ORF">ACFSXZ_35575</name>
</gene>
<reference evidence="2" key="1">
    <citation type="journal article" date="2019" name="Int. J. Syst. Evol. Microbiol.">
        <title>The Global Catalogue of Microorganisms (GCM) 10K type strain sequencing project: providing services to taxonomists for standard genome sequencing and annotation.</title>
        <authorList>
            <consortium name="The Broad Institute Genomics Platform"/>
            <consortium name="The Broad Institute Genome Sequencing Center for Infectious Disease"/>
            <person name="Wu L."/>
            <person name="Ma J."/>
        </authorList>
    </citation>
    <scope>NUCLEOTIDE SEQUENCE [LARGE SCALE GENOMIC DNA]</scope>
    <source>
        <strain evidence="2">CGMCC 4.7645</strain>
    </source>
</reference>
<organism evidence="1 2">
    <name type="scientific">Amycolatopsis pigmentata</name>
    <dbReference type="NCBI Taxonomy" id="450801"/>
    <lineage>
        <taxon>Bacteria</taxon>
        <taxon>Bacillati</taxon>
        <taxon>Actinomycetota</taxon>
        <taxon>Actinomycetes</taxon>
        <taxon>Pseudonocardiales</taxon>
        <taxon>Pseudonocardiaceae</taxon>
        <taxon>Amycolatopsis</taxon>
    </lineage>
</organism>
<sequence>MTNPLPTYVTVPGWEGSVGPFKAQYGKPHVYARDVHSGAGNCVCGRGLGERLHVQAAPGVPVPEGMRQG</sequence>
<accession>A0ABW5G3J3</accession>